<name>A0ABV6SBB7_9SPHN</name>
<organism evidence="1 2">
    <name type="scientific">Novosphingobium clariflavum</name>
    <dbReference type="NCBI Taxonomy" id="2029884"/>
    <lineage>
        <taxon>Bacteria</taxon>
        <taxon>Pseudomonadati</taxon>
        <taxon>Pseudomonadota</taxon>
        <taxon>Alphaproteobacteria</taxon>
        <taxon>Sphingomonadales</taxon>
        <taxon>Sphingomonadaceae</taxon>
        <taxon>Novosphingobium</taxon>
    </lineage>
</organism>
<reference evidence="1 2" key="1">
    <citation type="submission" date="2024-09" db="EMBL/GenBank/DDBJ databases">
        <authorList>
            <person name="Sun Q."/>
            <person name="Mori K."/>
        </authorList>
    </citation>
    <scope>NUCLEOTIDE SEQUENCE [LARGE SCALE GENOMIC DNA]</scope>
    <source>
        <strain evidence="1 2">CICC 11035S</strain>
    </source>
</reference>
<dbReference type="InterPro" id="IPR009734">
    <property type="entry name" value="Myoviridae_GpU"/>
</dbReference>
<comment type="caution">
    <text evidence="1">The sequence shown here is derived from an EMBL/GenBank/DDBJ whole genome shotgun (WGS) entry which is preliminary data.</text>
</comment>
<dbReference type="Proteomes" id="UP001589858">
    <property type="component" value="Unassembled WGS sequence"/>
</dbReference>
<evidence type="ECO:0000313" key="1">
    <source>
        <dbReference type="EMBL" id="MFC0686550.1"/>
    </source>
</evidence>
<dbReference type="RefSeq" id="WP_379489399.1">
    <property type="nucleotide sequence ID" value="NZ_JBHLTM010000071.1"/>
</dbReference>
<accession>A0ABV6SBB7</accession>
<protein>
    <submittedName>
        <fullName evidence="1">Phage tail protein</fullName>
    </submittedName>
</protein>
<gene>
    <name evidence="1" type="ORF">ACFFF8_18345</name>
</gene>
<sequence>MLAALGMFVFDTTTLLFDGQSRKRDWRNERTERFGARSASQFTGPGDDKITIKGTLVPGVVGTYSSLSTLAEMADEGEAQILLDGRGNNLGMFTIDSLSEDSDNLIDDGRPRSVGFSIELTRVS</sequence>
<evidence type="ECO:0000313" key="2">
    <source>
        <dbReference type="Proteomes" id="UP001589858"/>
    </source>
</evidence>
<keyword evidence="2" id="KW-1185">Reference proteome</keyword>
<dbReference type="Pfam" id="PF06995">
    <property type="entry name" value="Phage_P2_GpU"/>
    <property type="match status" value="1"/>
</dbReference>
<proteinExistence type="predicted"/>
<dbReference type="EMBL" id="JBHLTM010000071">
    <property type="protein sequence ID" value="MFC0686550.1"/>
    <property type="molecule type" value="Genomic_DNA"/>
</dbReference>